<dbReference type="InterPro" id="IPR054539">
    <property type="entry name" value="Beta-prop_PDH"/>
</dbReference>
<evidence type="ECO:0000313" key="3">
    <source>
        <dbReference type="Proteomes" id="UP000010305"/>
    </source>
</evidence>
<dbReference type="STRING" id="1123866.NT01SARS_0846"/>
<dbReference type="AlphaFoldDB" id="J4V184"/>
<proteinExistence type="predicted"/>
<gene>
    <name evidence="2" type="ORF">NT01SARS_0846</name>
</gene>
<dbReference type="Pfam" id="PF22807">
    <property type="entry name" value="TrAA12"/>
    <property type="match status" value="1"/>
</dbReference>
<reference evidence="2 3" key="1">
    <citation type="journal article" date="2012" name="ISME J.">
        <title>Genomic insights to SAR86, an abundant and uncultivated marine bacterial lineage.</title>
        <authorList>
            <person name="Dupont C.L."/>
            <person name="Rusch D.B."/>
            <person name="Yooseph S."/>
            <person name="Lombardo M.J."/>
            <person name="Richter R.A."/>
            <person name="Valas R."/>
            <person name="Novotny M."/>
            <person name="Yee-Greenbaum J."/>
            <person name="Selengut J.D."/>
            <person name="Haft D.H."/>
            <person name="Halpern A.L."/>
            <person name="Lasken R.S."/>
            <person name="Nealson K."/>
            <person name="Friedman R."/>
            <person name="Venter J.C."/>
        </authorList>
    </citation>
    <scope>NUCLEOTIDE SEQUENCE [LARGE SCALE GENOMIC DNA]</scope>
</reference>
<dbReference type="InterPro" id="IPR011041">
    <property type="entry name" value="Quinoprot_gluc/sorb_DH_b-prop"/>
</dbReference>
<name>J4V184_9GAMM</name>
<dbReference type="EMBL" id="JH611156">
    <property type="protein sequence ID" value="EJP72347.1"/>
    <property type="molecule type" value="Genomic_DNA"/>
</dbReference>
<evidence type="ECO:0000259" key="1">
    <source>
        <dbReference type="Pfam" id="PF22807"/>
    </source>
</evidence>
<sequence>MYFSDNGRDWLGDNSPSCELNVVDIEGSFYGYPYKHAKNVIDPEFGHMIPDVEKDFIDPIAELGPHVAPLGIAFYDGQVFPEKYQNSVFVALHGSWNKYNGKSGYKVVLVELDKEGKYLNQEDFISGWLVNEDAWGRPAAPFVMSDGSLLISDDKYNVIYRVTYKG</sequence>
<dbReference type="HOGENOM" id="CLU_1601549_0_0_6"/>
<dbReference type="SUPFAM" id="SSF50952">
    <property type="entry name" value="Soluble quinoprotein glucose dehydrogenase"/>
    <property type="match status" value="1"/>
</dbReference>
<dbReference type="InterPro" id="IPR011042">
    <property type="entry name" value="6-blade_b-propeller_TolB-like"/>
</dbReference>
<evidence type="ECO:0000313" key="2">
    <source>
        <dbReference type="EMBL" id="EJP72347.1"/>
    </source>
</evidence>
<dbReference type="Gene3D" id="2.120.10.30">
    <property type="entry name" value="TolB, C-terminal domain"/>
    <property type="match status" value="1"/>
</dbReference>
<protein>
    <submittedName>
        <fullName evidence="2">L-sorbosone dehydrogenase</fullName>
    </submittedName>
</protein>
<organism evidence="2 3">
    <name type="scientific">SAR86 cluster bacterium SAR86A</name>
    <dbReference type="NCBI Taxonomy" id="1123866"/>
    <lineage>
        <taxon>Bacteria</taxon>
        <taxon>Pseudomonadati</taxon>
        <taxon>Pseudomonadota</taxon>
        <taxon>Gammaproteobacteria</taxon>
        <taxon>SAR86 cluster</taxon>
    </lineage>
</organism>
<feature type="domain" description="Pyrroloquinoline quinone-dependent pyranose dehydrogenase beta-propeller" evidence="1">
    <location>
        <begin position="56"/>
        <end position="123"/>
    </location>
</feature>
<dbReference type="Proteomes" id="UP000010305">
    <property type="component" value="Unassembled WGS sequence"/>
</dbReference>
<accession>J4V184</accession>